<name>A0AAV0AK88_PHAPC</name>
<sequence length="182" mass="20444">RGNLKRFNEEFGVECFDQRVTNDYTKYQNDDTGATTTGLTDASSNVTLRSPAAYNPADLMMPRSGYKLPNLIDPLTLSTVLALAPETLPTAKLQLNTLLSPRNYSLPLSPYCFTKKTSLYVFEIFKFSSYRSFTNRTSRALGSALVWTIDAASQWESILSLTTGVREEDTLSYDIQVLRIQQ</sequence>
<evidence type="ECO:0000313" key="1">
    <source>
        <dbReference type="EMBL" id="CAH7668962.1"/>
    </source>
</evidence>
<evidence type="ECO:0000313" key="2">
    <source>
        <dbReference type="Proteomes" id="UP001153365"/>
    </source>
</evidence>
<feature type="non-terminal residue" evidence="1">
    <location>
        <position position="1"/>
    </location>
</feature>
<dbReference type="EMBL" id="CALTRL010000625">
    <property type="protein sequence ID" value="CAH7668962.1"/>
    <property type="molecule type" value="Genomic_DNA"/>
</dbReference>
<comment type="caution">
    <text evidence="1">The sequence shown here is derived from an EMBL/GenBank/DDBJ whole genome shotgun (WGS) entry which is preliminary data.</text>
</comment>
<organism evidence="1 2">
    <name type="scientific">Phakopsora pachyrhizi</name>
    <name type="common">Asian soybean rust disease fungus</name>
    <dbReference type="NCBI Taxonomy" id="170000"/>
    <lineage>
        <taxon>Eukaryota</taxon>
        <taxon>Fungi</taxon>
        <taxon>Dikarya</taxon>
        <taxon>Basidiomycota</taxon>
        <taxon>Pucciniomycotina</taxon>
        <taxon>Pucciniomycetes</taxon>
        <taxon>Pucciniales</taxon>
        <taxon>Phakopsoraceae</taxon>
        <taxon>Phakopsora</taxon>
    </lineage>
</organism>
<dbReference type="AlphaFoldDB" id="A0AAV0AK88"/>
<reference evidence="1" key="1">
    <citation type="submission" date="2022-06" db="EMBL/GenBank/DDBJ databases">
        <authorList>
            <consortium name="SYNGENTA / RWTH Aachen University"/>
        </authorList>
    </citation>
    <scope>NUCLEOTIDE SEQUENCE</scope>
</reference>
<accession>A0AAV0AK88</accession>
<keyword evidence="2" id="KW-1185">Reference proteome</keyword>
<protein>
    <submittedName>
        <fullName evidence="1">Uncharacterized protein</fullName>
    </submittedName>
</protein>
<gene>
    <name evidence="1" type="ORF">PPACK8108_LOCUS3513</name>
</gene>
<proteinExistence type="predicted"/>
<dbReference type="Proteomes" id="UP001153365">
    <property type="component" value="Unassembled WGS sequence"/>
</dbReference>